<dbReference type="Pfam" id="PF07647">
    <property type="entry name" value="SAM_2"/>
    <property type="match status" value="1"/>
</dbReference>
<name>A0AAP0EB60_9MAGN</name>
<dbReference type="CDD" id="cd09487">
    <property type="entry name" value="SAM_superfamily"/>
    <property type="match status" value="1"/>
</dbReference>
<evidence type="ECO:0000259" key="3">
    <source>
        <dbReference type="PROSITE" id="PS50105"/>
    </source>
</evidence>
<dbReference type="AlphaFoldDB" id="A0AAP0EB60"/>
<organism evidence="4 5">
    <name type="scientific">Stephania japonica</name>
    <dbReference type="NCBI Taxonomy" id="461633"/>
    <lineage>
        <taxon>Eukaryota</taxon>
        <taxon>Viridiplantae</taxon>
        <taxon>Streptophyta</taxon>
        <taxon>Embryophyta</taxon>
        <taxon>Tracheophyta</taxon>
        <taxon>Spermatophyta</taxon>
        <taxon>Magnoliopsida</taxon>
        <taxon>Ranunculales</taxon>
        <taxon>Menispermaceae</taxon>
        <taxon>Menispermoideae</taxon>
        <taxon>Cissampelideae</taxon>
        <taxon>Stephania</taxon>
    </lineage>
</organism>
<evidence type="ECO:0000256" key="2">
    <source>
        <dbReference type="SAM" id="MobiDB-lite"/>
    </source>
</evidence>
<dbReference type="SMART" id="SM00454">
    <property type="entry name" value="SAM"/>
    <property type="match status" value="1"/>
</dbReference>
<dbReference type="PROSITE" id="PS50105">
    <property type="entry name" value="SAM_DOMAIN"/>
    <property type="match status" value="1"/>
</dbReference>
<evidence type="ECO:0000313" key="4">
    <source>
        <dbReference type="EMBL" id="KAK9090021.1"/>
    </source>
</evidence>
<evidence type="ECO:0000313" key="5">
    <source>
        <dbReference type="Proteomes" id="UP001417504"/>
    </source>
</evidence>
<dbReference type="PANTHER" id="PTHR10627">
    <property type="entry name" value="SCP160"/>
    <property type="match status" value="1"/>
</dbReference>
<keyword evidence="5" id="KW-1185">Reference proteome</keyword>
<reference evidence="4 5" key="1">
    <citation type="submission" date="2024-01" db="EMBL/GenBank/DDBJ databases">
        <title>Genome assemblies of Stephania.</title>
        <authorList>
            <person name="Yang L."/>
        </authorList>
    </citation>
    <scope>NUCLEOTIDE SEQUENCE [LARGE SCALE GENOMIC DNA]</scope>
    <source>
        <strain evidence="4">QJT</strain>
        <tissue evidence="4">Leaf</tissue>
    </source>
</reference>
<dbReference type="Gene3D" id="1.10.150.50">
    <property type="entry name" value="Transcription Factor, Ets-1"/>
    <property type="match status" value="1"/>
</dbReference>
<dbReference type="InterPro" id="IPR001660">
    <property type="entry name" value="SAM"/>
</dbReference>
<proteinExistence type="predicted"/>
<evidence type="ECO:0000256" key="1">
    <source>
        <dbReference type="ARBA" id="ARBA00022737"/>
    </source>
</evidence>
<keyword evidence="1" id="KW-0677">Repeat</keyword>
<protein>
    <recommendedName>
        <fullName evidence="3">SAM domain-containing protein</fullName>
    </recommendedName>
</protein>
<accession>A0AAP0EB60</accession>
<dbReference type="InterPro" id="IPR013761">
    <property type="entry name" value="SAM/pointed_sf"/>
</dbReference>
<sequence>MAELQELEPLINGGAGTIAVAASSDNHLLGPSLGLALTSKRQRRPSVRLGEIGDQSAALSYDSLRRAKQWGDSSKIRLPFQSKSSKTRALMNLSNGDGVESSEIEEVRVSGGVGDVGGLDLLGIGSRKGRRGGLGTKRVRSNWALNSKADEGGVGVGDEKFSGDEGFRDFDPEGSGAESSALDGEPDNDCDCGFAAEFGQGHGNERELGFSGQRRGTRARVSEGREHDGIELDGPSDTEARDWKCGMSVDRNGGVEKGRCQSLDEGIRMWLEGLGLGRYSPFFEIHEVDEEVLPLLTLEDLKDMGIHAVGSRRKLYCAIQKLAKGFS</sequence>
<dbReference type="EMBL" id="JBBNAE010000010">
    <property type="protein sequence ID" value="KAK9090021.1"/>
    <property type="molecule type" value="Genomic_DNA"/>
</dbReference>
<dbReference type="Proteomes" id="UP001417504">
    <property type="component" value="Unassembled WGS sequence"/>
</dbReference>
<comment type="caution">
    <text evidence="4">The sequence shown here is derived from an EMBL/GenBank/DDBJ whole genome shotgun (WGS) entry which is preliminary data.</text>
</comment>
<feature type="region of interest" description="Disordered" evidence="2">
    <location>
        <begin position="203"/>
        <end position="237"/>
    </location>
</feature>
<gene>
    <name evidence="4" type="ORF">Sjap_023198</name>
</gene>
<feature type="compositionally biased region" description="Basic and acidic residues" evidence="2">
    <location>
        <begin position="220"/>
        <end position="230"/>
    </location>
</feature>
<dbReference type="SUPFAM" id="SSF47769">
    <property type="entry name" value="SAM/Pointed domain"/>
    <property type="match status" value="1"/>
</dbReference>
<feature type="compositionally biased region" description="Basic and acidic residues" evidence="2">
    <location>
        <begin position="157"/>
        <end position="171"/>
    </location>
</feature>
<feature type="region of interest" description="Disordered" evidence="2">
    <location>
        <begin position="150"/>
        <end position="186"/>
    </location>
</feature>
<dbReference type="PANTHER" id="PTHR10627:SF69">
    <property type="entry name" value="PROTEIN BICAUDAL C"/>
    <property type="match status" value="1"/>
</dbReference>
<feature type="domain" description="SAM" evidence="3">
    <location>
        <begin position="265"/>
        <end position="325"/>
    </location>
</feature>